<name>A0ABV4BC72_9GAMM</name>
<dbReference type="InterPro" id="IPR020094">
    <property type="entry name" value="TruA/RsuA/RluB/E/F_N"/>
</dbReference>
<comment type="caution">
    <text evidence="7">The sequence shown here is derived from an EMBL/GenBank/DDBJ whole genome shotgun (WGS) entry which is preliminary data.</text>
</comment>
<keyword evidence="3 4" id="KW-0413">Isomerase</keyword>
<dbReference type="Gene3D" id="3.30.70.580">
    <property type="entry name" value="Pseudouridine synthase I, catalytic domain, N-terminal subdomain"/>
    <property type="match status" value="1"/>
</dbReference>
<evidence type="ECO:0000256" key="5">
    <source>
        <dbReference type="RuleBase" id="RU003792"/>
    </source>
</evidence>
<accession>A0ABV4BC72</accession>
<dbReference type="NCBIfam" id="TIGR00071">
    <property type="entry name" value="hisT_truA"/>
    <property type="match status" value="1"/>
</dbReference>
<dbReference type="EC" id="5.4.99.12" evidence="4"/>
<dbReference type="RefSeq" id="WP_369666589.1">
    <property type="nucleotide sequence ID" value="NZ_JBDKXB010000006.1"/>
</dbReference>
<evidence type="ECO:0000256" key="4">
    <source>
        <dbReference type="HAMAP-Rule" id="MF_00171"/>
    </source>
</evidence>
<comment type="function">
    <text evidence="4">Formation of pseudouridine at positions 38, 39 and 40 in the anticodon stem and loop of transfer RNAs.</text>
</comment>
<dbReference type="InterPro" id="IPR020095">
    <property type="entry name" value="PsdUridine_synth_TruA_C"/>
</dbReference>
<comment type="subunit">
    <text evidence="4">Homodimer.</text>
</comment>
<dbReference type="InterPro" id="IPR020103">
    <property type="entry name" value="PsdUridine_synth_cat_dom_sf"/>
</dbReference>
<keyword evidence="2 4" id="KW-0819">tRNA processing</keyword>
<dbReference type="Gene3D" id="3.30.70.660">
    <property type="entry name" value="Pseudouridine synthase I, catalytic domain, C-terminal subdomain"/>
    <property type="match status" value="1"/>
</dbReference>
<dbReference type="PANTHER" id="PTHR11142:SF0">
    <property type="entry name" value="TRNA PSEUDOURIDINE SYNTHASE-LIKE 1"/>
    <property type="match status" value="1"/>
</dbReference>
<dbReference type="Pfam" id="PF01416">
    <property type="entry name" value="PseudoU_synth_1"/>
    <property type="match status" value="2"/>
</dbReference>
<evidence type="ECO:0000313" key="7">
    <source>
        <dbReference type="EMBL" id="MEY6432101.1"/>
    </source>
</evidence>
<evidence type="ECO:0000313" key="8">
    <source>
        <dbReference type="Proteomes" id="UP001564408"/>
    </source>
</evidence>
<sequence length="264" mass="29101">MGLEYDGRDFSGWQEQGPAQRTVQRVVETAIGRVAAHPVTVHCAGRTDAGVHALEQVIHFDTAAERPMRSWVLGTNSNLPPDVAVRWAVPVDDRFHARFSATARHYRYRILTRPTRSALSRDRAVWIHRPLDLAPMREAAAALLGEHDFSSFRALACQAKSPVREVHYLELARDGEIIELRIGANGFLHHMVRNIAGVLITIGRGEAPASWTRDLLVVRDRTRGGVTAPPHGLYLAAVDYPDAFGLPCAPVPDCSRTPSPMGCP</sequence>
<evidence type="ECO:0000256" key="3">
    <source>
        <dbReference type="ARBA" id="ARBA00023235"/>
    </source>
</evidence>
<evidence type="ECO:0000256" key="2">
    <source>
        <dbReference type="ARBA" id="ARBA00022694"/>
    </source>
</evidence>
<evidence type="ECO:0000259" key="6">
    <source>
        <dbReference type="Pfam" id="PF01416"/>
    </source>
</evidence>
<dbReference type="GO" id="GO:0160147">
    <property type="term" value="F:tRNA pseudouridine(38-40) synthase activity"/>
    <property type="evidence" value="ECO:0007669"/>
    <property type="project" value="UniProtKB-EC"/>
</dbReference>
<comment type="caution">
    <text evidence="4">Lacks conserved residue(s) required for the propagation of feature annotation.</text>
</comment>
<reference evidence="7 8" key="1">
    <citation type="submission" date="2024-05" db="EMBL/GenBank/DDBJ databases">
        <title>Genome Sequence and Characterization of the New Strain Purple Sulfur Bacterium of Genus Thioalkalicoccus.</title>
        <authorList>
            <person name="Bryantseva I.A."/>
            <person name="Kyndt J.A."/>
            <person name="Imhoff J.F."/>
        </authorList>
    </citation>
    <scope>NUCLEOTIDE SEQUENCE [LARGE SCALE GENOMIC DNA]</scope>
    <source>
        <strain evidence="7 8">Um2</strain>
    </source>
</reference>
<dbReference type="CDD" id="cd02570">
    <property type="entry name" value="PseudoU_synth_EcTruA"/>
    <property type="match status" value="1"/>
</dbReference>
<feature type="domain" description="Pseudouridine synthase I TruA alpha/beta" evidence="6">
    <location>
        <begin position="139"/>
        <end position="241"/>
    </location>
</feature>
<dbReference type="InterPro" id="IPR001406">
    <property type="entry name" value="PsdUridine_synth_TruA"/>
</dbReference>
<dbReference type="EMBL" id="JBDKXB010000006">
    <property type="protein sequence ID" value="MEY6432101.1"/>
    <property type="molecule type" value="Genomic_DNA"/>
</dbReference>
<feature type="active site" description="Nucleophile" evidence="4">
    <location>
        <position position="48"/>
    </location>
</feature>
<gene>
    <name evidence="4 7" type="primary">truA</name>
    <name evidence="7" type="ORF">ABC977_06710</name>
</gene>
<evidence type="ECO:0000256" key="1">
    <source>
        <dbReference type="ARBA" id="ARBA00009375"/>
    </source>
</evidence>
<organism evidence="7 8">
    <name type="scientific">Thioalkalicoccus limnaeus</name>
    <dbReference type="NCBI Taxonomy" id="120681"/>
    <lineage>
        <taxon>Bacteria</taxon>
        <taxon>Pseudomonadati</taxon>
        <taxon>Pseudomonadota</taxon>
        <taxon>Gammaproteobacteria</taxon>
        <taxon>Chromatiales</taxon>
        <taxon>Chromatiaceae</taxon>
        <taxon>Thioalkalicoccus</taxon>
    </lineage>
</organism>
<dbReference type="HAMAP" id="MF_00171">
    <property type="entry name" value="TruA"/>
    <property type="match status" value="1"/>
</dbReference>
<feature type="binding site" evidence="4">
    <location>
        <position position="106"/>
    </location>
    <ligand>
        <name>substrate</name>
    </ligand>
</feature>
<dbReference type="Proteomes" id="UP001564408">
    <property type="component" value="Unassembled WGS sequence"/>
</dbReference>
<dbReference type="SUPFAM" id="SSF55120">
    <property type="entry name" value="Pseudouridine synthase"/>
    <property type="match status" value="1"/>
</dbReference>
<comment type="similarity">
    <text evidence="1 4 5">Belongs to the tRNA pseudouridine synthase TruA family.</text>
</comment>
<keyword evidence="8" id="KW-1185">Reference proteome</keyword>
<dbReference type="PIRSF" id="PIRSF001430">
    <property type="entry name" value="tRNA_psdUrid_synth"/>
    <property type="match status" value="1"/>
</dbReference>
<feature type="domain" description="Pseudouridine synthase I TruA alpha/beta" evidence="6">
    <location>
        <begin position="4"/>
        <end position="99"/>
    </location>
</feature>
<protein>
    <recommendedName>
        <fullName evidence="4">tRNA pseudouridine synthase A</fullName>
        <ecNumber evidence="4">5.4.99.12</ecNumber>
    </recommendedName>
    <alternativeName>
        <fullName evidence="4">tRNA pseudouridine(38-40) synthase</fullName>
    </alternativeName>
    <alternativeName>
        <fullName evidence="4">tRNA pseudouridylate synthase I</fullName>
    </alternativeName>
    <alternativeName>
        <fullName evidence="4">tRNA-uridine isomerase I</fullName>
    </alternativeName>
</protein>
<proteinExistence type="inferred from homology"/>
<comment type="catalytic activity">
    <reaction evidence="4 5">
        <text>uridine(38/39/40) in tRNA = pseudouridine(38/39/40) in tRNA</text>
        <dbReference type="Rhea" id="RHEA:22376"/>
        <dbReference type="Rhea" id="RHEA-COMP:10085"/>
        <dbReference type="Rhea" id="RHEA-COMP:10087"/>
        <dbReference type="ChEBI" id="CHEBI:65314"/>
        <dbReference type="ChEBI" id="CHEBI:65315"/>
        <dbReference type="EC" id="5.4.99.12"/>
    </reaction>
</comment>
<dbReference type="InterPro" id="IPR020097">
    <property type="entry name" value="PsdUridine_synth_TruA_a/b_dom"/>
</dbReference>
<dbReference type="PANTHER" id="PTHR11142">
    <property type="entry name" value="PSEUDOURIDYLATE SYNTHASE"/>
    <property type="match status" value="1"/>
</dbReference>